<feature type="region of interest" description="Disordered" evidence="6">
    <location>
        <begin position="361"/>
        <end position="384"/>
    </location>
</feature>
<dbReference type="PROSITE" id="PS50888">
    <property type="entry name" value="BHLH"/>
    <property type="match status" value="1"/>
</dbReference>
<reference evidence="10" key="1">
    <citation type="submission" date="2025-08" db="UniProtKB">
        <authorList>
            <consortium name="RefSeq"/>
        </authorList>
    </citation>
    <scope>IDENTIFICATION</scope>
</reference>
<dbReference type="Gene3D" id="4.10.280.10">
    <property type="entry name" value="Helix-loop-helix DNA-binding domain"/>
    <property type="match status" value="1"/>
</dbReference>
<evidence type="ECO:0000256" key="5">
    <source>
        <dbReference type="ARBA" id="ARBA00023242"/>
    </source>
</evidence>
<dbReference type="CDD" id="cd00130">
    <property type="entry name" value="PAS"/>
    <property type="match status" value="1"/>
</dbReference>
<keyword evidence="9" id="KW-1185">Reference proteome</keyword>
<organism evidence="9 10">
    <name type="scientific">Gekko japonicus</name>
    <name type="common">Schlegel's Japanese gecko</name>
    <dbReference type="NCBI Taxonomy" id="146911"/>
    <lineage>
        <taxon>Eukaryota</taxon>
        <taxon>Metazoa</taxon>
        <taxon>Chordata</taxon>
        <taxon>Craniata</taxon>
        <taxon>Vertebrata</taxon>
        <taxon>Euteleostomi</taxon>
        <taxon>Lepidosauria</taxon>
        <taxon>Squamata</taxon>
        <taxon>Bifurcata</taxon>
        <taxon>Gekkota</taxon>
        <taxon>Gekkonidae</taxon>
        <taxon>Gekkoninae</taxon>
        <taxon>Gekko</taxon>
    </lineage>
</organism>
<dbReference type="InterPro" id="IPR035965">
    <property type="entry name" value="PAS-like_dom_sf"/>
</dbReference>
<dbReference type="SUPFAM" id="SSF55785">
    <property type="entry name" value="PYP-like sensor domain (PAS domain)"/>
    <property type="match status" value="1"/>
</dbReference>
<dbReference type="PANTHER" id="PTHR10649:SF3">
    <property type="entry name" value="ARYL HYDROCARBON RECEPTOR REPRESSOR"/>
    <property type="match status" value="1"/>
</dbReference>
<sequence>MIPPGDCLYAGRKRRKPVQKQRPALGSGKSNPSKRHRDRLNAELDHLASLLPFPPDIISKLDKLSVLRLSVSYLRVKSFFQAVQQNENHSADVTPSHTSKEVQDCFAEADRFVQTLSGFALVVSADGMVFYASPTIVDYLGFHQTDVMHQNIYDYIHVDDRQDFCRQLHWAMNPPQLLSGHNAQTEAGEELILNKTFKAQENDTMPTEFSPFLTRCFTCRIRCLLDTTSGFLTMQFQGKLKFLFGQRKKSPSGEVLPPQLSLFCIAVPVLLPSATDMKLKSLLMKAKCRPDNAATTYTNSKAISGQHVADFHGRNNFLEGKNNKEMMKWPANEDHWVWIQANAQVCYRDGSSDYATALQQAPKEGDDHQKIPNSMTSLKGNRDALDPMKHHKWTTMKKEQDCIKVKFEPHADDDGEYFSPQEFVSSNGPLFGVQHSNNPNGTWTSRNPSSSCTRGQHNENMCPNKTVRPFYSRDQQVCGLSAACSSHWGGIQNYQPHAHSQQYTADGHSAEGTKLQCPLISPEALYSPQNTLIKTEYDSDSENVANSYAVSPSQVWMDEKSVAKKHSSHFPSRVHLKAELEFNKQPPLCQSPKRWVYSPYNWQRLVMHHTNNISRNGSGKGVHYKETTPLGPRNPICVDTTEGTQGTYCCDTFYNTSFIDETEQNTQVLKTHCEFKSPSFIPAIKHEPLESPPIAGSGQNGVQATFSENVFGSQPHKIMGCAFSRQTV</sequence>
<evidence type="ECO:0000313" key="10">
    <source>
        <dbReference type="RefSeq" id="XP_015261042.1"/>
    </source>
</evidence>
<dbReference type="Gene3D" id="3.30.450.20">
    <property type="entry name" value="PAS domain"/>
    <property type="match status" value="1"/>
</dbReference>
<evidence type="ECO:0000256" key="4">
    <source>
        <dbReference type="ARBA" id="ARBA00023163"/>
    </source>
</evidence>
<gene>
    <name evidence="10" type="primary">AHRR</name>
</gene>
<dbReference type="RefSeq" id="XP_015261042.1">
    <property type="nucleotide sequence ID" value="XM_015405556.1"/>
</dbReference>
<dbReference type="CDD" id="cd11435">
    <property type="entry name" value="bHLH-PAS_AhRR"/>
    <property type="match status" value="1"/>
</dbReference>
<evidence type="ECO:0000259" key="7">
    <source>
        <dbReference type="PROSITE" id="PS50112"/>
    </source>
</evidence>
<dbReference type="InterPro" id="IPR036638">
    <property type="entry name" value="HLH_DNA-bd_sf"/>
</dbReference>
<feature type="domain" description="BHLH" evidence="8">
    <location>
        <begin position="24"/>
        <end position="77"/>
    </location>
</feature>
<feature type="domain" description="PAS" evidence="7">
    <location>
        <begin position="111"/>
        <end position="175"/>
    </location>
</feature>
<dbReference type="Pfam" id="PF00010">
    <property type="entry name" value="HLH"/>
    <property type="match status" value="1"/>
</dbReference>
<evidence type="ECO:0000259" key="8">
    <source>
        <dbReference type="PROSITE" id="PS50888"/>
    </source>
</evidence>
<dbReference type="PANTHER" id="PTHR10649">
    <property type="entry name" value="ARYL HYDROCARBON RECEPTOR"/>
    <property type="match status" value="1"/>
</dbReference>
<dbReference type="InterPro" id="IPR039091">
    <property type="entry name" value="AHR/AHRR"/>
</dbReference>
<accession>A0ABM1JHV5</accession>
<dbReference type="GeneID" id="107105558"/>
<keyword evidence="2" id="KW-0805">Transcription regulation</keyword>
<dbReference type="Pfam" id="PF00989">
    <property type="entry name" value="PAS"/>
    <property type="match status" value="1"/>
</dbReference>
<dbReference type="InterPro" id="IPR013767">
    <property type="entry name" value="PAS_fold"/>
</dbReference>
<comment type="subcellular location">
    <subcellularLocation>
        <location evidence="1">Nucleus</location>
    </subcellularLocation>
</comment>
<keyword evidence="4" id="KW-0804">Transcription</keyword>
<evidence type="ECO:0000256" key="1">
    <source>
        <dbReference type="ARBA" id="ARBA00004123"/>
    </source>
</evidence>
<name>A0ABM1JHV5_GEKJA</name>
<dbReference type="SUPFAM" id="SSF47459">
    <property type="entry name" value="HLH, helix-loop-helix DNA-binding domain"/>
    <property type="match status" value="1"/>
</dbReference>
<dbReference type="InterPro" id="IPR000014">
    <property type="entry name" value="PAS"/>
</dbReference>
<evidence type="ECO:0000256" key="6">
    <source>
        <dbReference type="SAM" id="MobiDB-lite"/>
    </source>
</evidence>
<evidence type="ECO:0000256" key="2">
    <source>
        <dbReference type="ARBA" id="ARBA00023015"/>
    </source>
</evidence>
<evidence type="ECO:0000256" key="3">
    <source>
        <dbReference type="ARBA" id="ARBA00023125"/>
    </source>
</evidence>
<keyword evidence="10" id="KW-0675">Receptor</keyword>
<evidence type="ECO:0000313" key="9">
    <source>
        <dbReference type="Proteomes" id="UP000694871"/>
    </source>
</evidence>
<proteinExistence type="predicted"/>
<keyword evidence="3" id="KW-0238">DNA-binding</keyword>
<feature type="region of interest" description="Disordered" evidence="6">
    <location>
        <begin position="1"/>
        <end position="36"/>
    </location>
</feature>
<dbReference type="InterPro" id="IPR011598">
    <property type="entry name" value="bHLH_dom"/>
</dbReference>
<dbReference type="SMART" id="SM00091">
    <property type="entry name" value="PAS"/>
    <property type="match status" value="1"/>
</dbReference>
<dbReference type="InterPro" id="IPR039092">
    <property type="entry name" value="AHRR_bHLH"/>
</dbReference>
<keyword evidence="5" id="KW-0539">Nucleus</keyword>
<dbReference type="Proteomes" id="UP000694871">
    <property type="component" value="Unplaced"/>
</dbReference>
<protein>
    <submittedName>
        <fullName evidence="10">Aryl hydrocarbon receptor repressor</fullName>
    </submittedName>
</protein>
<dbReference type="SMART" id="SM00353">
    <property type="entry name" value="HLH"/>
    <property type="match status" value="1"/>
</dbReference>
<dbReference type="PROSITE" id="PS50112">
    <property type="entry name" value="PAS"/>
    <property type="match status" value="1"/>
</dbReference>